<dbReference type="InterPro" id="IPR005537">
    <property type="entry name" value="RAMP_III_fam"/>
</dbReference>
<evidence type="ECO:0000256" key="1">
    <source>
        <dbReference type="ARBA" id="ARBA00023118"/>
    </source>
</evidence>
<gene>
    <name evidence="3" type="ORF">LN736_08670</name>
</gene>
<dbReference type="EMBL" id="JAJJPB010000009">
    <property type="protein sequence ID" value="MCC9294926.1"/>
    <property type="molecule type" value="Genomic_DNA"/>
</dbReference>
<accession>A0ABS8N543</accession>
<protein>
    <submittedName>
        <fullName evidence="3">RAMP superfamily CRISPR-associated protein</fullName>
    </submittedName>
</protein>
<comment type="caution">
    <text evidence="3">The sequence shown here is derived from an EMBL/GenBank/DDBJ whole genome shotgun (WGS) entry which is preliminary data.</text>
</comment>
<dbReference type="Proteomes" id="UP001165422">
    <property type="component" value="Unassembled WGS sequence"/>
</dbReference>
<keyword evidence="1" id="KW-0051">Antiviral defense</keyword>
<evidence type="ECO:0000313" key="3">
    <source>
        <dbReference type="EMBL" id="MCC9294926.1"/>
    </source>
</evidence>
<dbReference type="RefSeq" id="WP_229981358.1">
    <property type="nucleotide sequence ID" value="NZ_JAJJPB010000009.1"/>
</dbReference>
<reference evidence="3" key="1">
    <citation type="submission" date="2021-11" db="EMBL/GenBank/DDBJ databases">
        <authorList>
            <person name="Qingchun L."/>
            <person name="Dong Z."/>
            <person name="Zongwei Q."/>
            <person name="Jia Z."/>
            <person name="Duotao L."/>
        </authorList>
    </citation>
    <scope>NUCLEOTIDE SEQUENCE</scope>
    <source>
        <strain evidence="3">WLY-B-L2</strain>
    </source>
</reference>
<organism evidence="3 4">
    <name type="scientific">Clostridium aromativorans</name>
    <dbReference type="NCBI Taxonomy" id="2836848"/>
    <lineage>
        <taxon>Bacteria</taxon>
        <taxon>Bacillati</taxon>
        <taxon>Bacillota</taxon>
        <taxon>Clostridia</taxon>
        <taxon>Eubacteriales</taxon>
        <taxon>Clostridiaceae</taxon>
        <taxon>Clostridium</taxon>
    </lineage>
</organism>
<dbReference type="Pfam" id="PF03787">
    <property type="entry name" value="RAMPs"/>
    <property type="match status" value="1"/>
</dbReference>
<proteinExistence type="predicted"/>
<name>A0ABS8N543_9CLOT</name>
<keyword evidence="4" id="KW-1185">Reference proteome</keyword>
<evidence type="ECO:0000313" key="4">
    <source>
        <dbReference type="Proteomes" id="UP001165422"/>
    </source>
</evidence>
<sequence length="532" mass="62083">MAKYVIFDIGNVEPIKISSTVMQSDNEYSRSYIPGAAIRGAYISNYINVNDIKNLNSGIHREKLLRGGIKFLNAYPVINEVRSLPFPRCFYALKDDIKKYSVSKKMRISMFYEDTDRDIDKVKGFEFANFNFSKEALETRGIDKINNLHIKKEAKNKIFRYEAIDSGEKFRGIIKCENDDYIEEIEQILKKGLFYIGGSKGSGYGKCKIDNINVSEKNPEIRIFGDEVNDFEDSESFSIYASSDILYRDKFGIYKSYIDEEYLREKLGLEEIKFENSFVDMEYFTGFNNKWRCRLPIVNGIKSGSILIYKFKGNLNPDNIRNFEEEGIGERKQDGFGRFIILPDIDQTLSFDQVILSDSHNEKTEEIEVKDEEDKNQLGMILDRIYLNKINKKLSENVLGMDSQMNLSLNKNQFGKLTELMDILLRMKYEDGIIRLKDYFQHVISDKKINRELANKIEMPFMDGKPLKDYMLSELENNDKFDFENKYGQPFKIGGVESKFHNKAQAMYNYKLRIFKELFRMQLKDNSEGGEN</sequence>
<feature type="domain" description="CRISPR type III-associated protein" evidence="2">
    <location>
        <begin position="19"/>
        <end position="208"/>
    </location>
</feature>
<evidence type="ECO:0000259" key="2">
    <source>
        <dbReference type="Pfam" id="PF03787"/>
    </source>
</evidence>